<proteinExistence type="predicted"/>
<dbReference type="Proteomes" id="UP000605676">
    <property type="component" value="Unassembled WGS sequence"/>
</dbReference>
<comment type="caution">
    <text evidence="1">The sequence shown here is derived from an EMBL/GenBank/DDBJ whole genome shotgun (WGS) entry which is preliminary data.</text>
</comment>
<gene>
    <name evidence="1" type="ORF">JIV24_02525</name>
</gene>
<evidence type="ECO:0000313" key="2">
    <source>
        <dbReference type="Proteomes" id="UP000605676"/>
    </source>
</evidence>
<keyword evidence="2" id="KW-1185">Reference proteome</keyword>
<organism evidence="1 2">
    <name type="scientific">Carboxylicivirga marina</name>
    <dbReference type="NCBI Taxonomy" id="2800988"/>
    <lineage>
        <taxon>Bacteria</taxon>
        <taxon>Pseudomonadati</taxon>
        <taxon>Bacteroidota</taxon>
        <taxon>Bacteroidia</taxon>
        <taxon>Marinilabiliales</taxon>
        <taxon>Marinilabiliaceae</taxon>
        <taxon>Carboxylicivirga</taxon>
    </lineage>
</organism>
<dbReference type="RefSeq" id="WP_200463432.1">
    <property type="nucleotide sequence ID" value="NZ_JAENRR010000004.1"/>
</dbReference>
<evidence type="ECO:0000313" key="1">
    <source>
        <dbReference type="EMBL" id="MBK3516199.1"/>
    </source>
</evidence>
<sequence length="171" mass="19390">MKKHNGMRPQDIVVLLKISTIGNDEWLNKDLAYSLNISASEISEALHRCKVARLIDSKKRKVHKKSFLEFLIYGLKYVFPTEPGAIVRGIPTAHSASPIKEHINAGGGDYVWPYANGKLRGQEIEPLYKNLPDVVKCDQQLYELLVIIDTIRVGRAREISIGIKELKKRIQ</sequence>
<reference evidence="1 2" key="1">
    <citation type="submission" date="2021-01" db="EMBL/GenBank/DDBJ databases">
        <title>Carboxyliciviraga sp.nov., isolated from coastal sediments.</title>
        <authorList>
            <person name="Lu D."/>
            <person name="Zhang T."/>
        </authorList>
    </citation>
    <scope>NUCLEOTIDE SEQUENCE [LARGE SCALE GENOMIC DNA]</scope>
    <source>
        <strain evidence="1 2">N1Y132</strain>
    </source>
</reference>
<accession>A0ABS1HG82</accession>
<dbReference type="EMBL" id="JAENRR010000004">
    <property type="protein sequence ID" value="MBK3516199.1"/>
    <property type="molecule type" value="Genomic_DNA"/>
</dbReference>
<evidence type="ECO:0008006" key="3">
    <source>
        <dbReference type="Google" id="ProtNLM"/>
    </source>
</evidence>
<protein>
    <recommendedName>
        <fullName evidence="3">MarR family transcriptional regulator</fullName>
    </recommendedName>
</protein>
<name>A0ABS1HG82_9BACT</name>